<keyword evidence="7 13" id="KW-0479">Metal-binding</keyword>
<dbReference type="InterPro" id="IPR008972">
    <property type="entry name" value="Cupredoxin"/>
</dbReference>
<dbReference type="Pfam" id="PF07732">
    <property type="entry name" value="Cu-oxidase_3"/>
    <property type="match status" value="1"/>
</dbReference>
<name>A0A9Q0FZD1_9ROSI</name>
<comment type="subcellular location">
    <subcellularLocation>
        <location evidence="2 13">Secreted</location>
        <location evidence="2 13">Extracellular space</location>
        <location evidence="2 13">Apoplast</location>
    </subcellularLocation>
</comment>
<dbReference type="CDD" id="cd13875">
    <property type="entry name" value="CuRO_2_LCC_plant"/>
    <property type="match status" value="1"/>
</dbReference>
<feature type="domain" description="Plastocyanin-like" evidence="16">
    <location>
        <begin position="356"/>
        <end position="471"/>
    </location>
</feature>
<comment type="similarity">
    <text evidence="3 13">Belongs to the multicopper oxidase family.</text>
</comment>
<dbReference type="InterPro" id="IPR034289">
    <property type="entry name" value="CuRO_3_LCC"/>
</dbReference>
<accession>A0A9Q0FZD1</accession>
<dbReference type="PANTHER" id="PTHR11709">
    <property type="entry name" value="MULTI-COPPER OXIDASE"/>
    <property type="match status" value="1"/>
</dbReference>
<evidence type="ECO:0000256" key="3">
    <source>
        <dbReference type="ARBA" id="ARBA00010609"/>
    </source>
</evidence>
<dbReference type="CDD" id="cd13897">
    <property type="entry name" value="CuRO_3_LCC_plant"/>
    <property type="match status" value="1"/>
</dbReference>
<reference evidence="18" key="1">
    <citation type="submission" date="2022-02" db="EMBL/GenBank/DDBJ databases">
        <authorList>
            <person name="Henning P.M."/>
            <person name="McCubbin A.G."/>
            <person name="Shore J.S."/>
        </authorList>
    </citation>
    <scope>NUCLEOTIDE SEQUENCE</scope>
    <source>
        <strain evidence="18">F60SS</strain>
        <tissue evidence="18">Leaves</tissue>
    </source>
</reference>
<evidence type="ECO:0000256" key="10">
    <source>
        <dbReference type="ARBA" id="ARBA00023008"/>
    </source>
</evidence>
<evidence type="ECO:0000259" key="16">
    <source>
        <dbReference type="Pfam" id="PF07731"/>
    </source>
</evidence>
<comment type="catalytic activity">
    <reaction evidence="1 13">
        <text>4 hydroquinone + O2 = 4 benzosemiquinone + 2 H2O</text>
        <dbReference type="Rhea" id="RHEA:11276"/>
        <dbReference type="ChEBI" id="CHEBI:15377"/>
        <dbReference type="ChEBI" id="CHEBI:15379"/>
        <dbReference type="ChEBI" id="CHEBI:17594"/>
        <dbReference type="ChEBI" id="CHEBI:17977"/>
        <dbReference type="EC" id="1.10.3.2"/>
    </reaction>
</comment>
<keyword evidence="11" id="KW-0325">Glycoprotein</keyword>
<evidence type="ECO:0000256" key="12">
    <source>
        <dbReference type="ARBA" id="ARBA00023185"/>
    </source>
</evidence>
<dbReference type="EC" id="1.10.3.2" evidence="4 13"/>
<evidence type="ECO:0000256" key="6">
    <source>
        <dbReference type="ARBA" id="ARBA00022525"/>
    </source>
</evidence>
<dbReference type="Gene3D" id="2.60.40.420">
    <property type="entry name" value="Cupredoxins - blue copper proteins"/>
    <property type="match status" value="3"/>
</dbReference>
<evidence type="ECO:0000256" key="7">
    <source>
        <dbReference type="ARBA" id="ARBA00022723"/>
    </source>
</evidence>
<keyword evidence="6 13" id="KW-0964">Secreted</keyword>
<dbReference type="InterPro" id="IPR034285">
    <property type="entry name" value="CuRO_2_LCC"/>
</dbReference>
<dbReference type="InterPro" id="IPR011706">
    <property type="entry name" value="Cu-oxidase_C"/>
</dbReference>
<dbReference type="AlphaFoldDB" id="A0A9Q0FZD1"/>
<evidence type="ECO:0000256" key="4">
    <source>
        <dbReference type="ARBA" id="ARBA00012297"/>
    </source>
</evidence>
<dbReference type="GO" id="GO:0052716">
    <property type="term" value="F:hydroquinone:oxygen oxidoreductase activity"/>
    <property type="evidence" value="ECO:0007669"/>
    <property type="project" value="UniProtKB-EC"/>
</dbReference>
<dbReference type="SUPFAM" id="SSF49503">
    <property type="entry name" value="Cupredoxins"/>
    <property type="match status" value="3"/>
</dbReference>
<dbReference type="InterPro" id="IPR001117">
    <property type="entry name" value="Cu-oxidase_2nd"/>
</dbReference>
<protein>
    <recommendedName>
        <fullName evidence="4 13">Laccase</fullName>
        <ecNumber evidence="4 13">1.10.3.2</ecNumber>
    </recommendedName>
    <alternativeName>
        <fullName evidence="13">Benzenediol:oxygen oxidoreductase</fullName>
    </alternativeName>
    <alternativeName>
        <fullName evidence="13">Diphenol oxidase</fullName>
    </alternativeName>
    <alternativeName>
        <fullName evidence="13">Urishiol oxidase</fullName>
    </alternativeName>
</protein>
<dbReference type="GO" id="GO:0048046">
    <property type="term" value="C:apoplast"/>
    <property type="evidence" value="ECO:0007669"/>
    <property type="project" value="UniProtKB-SubCell"/>
</dbReference>
<keyword evidence="9 13" id="KW-0560">Oxidoreductase</keyword>
<evidence type="ECO:0000313" key="18">
    <source>
        <dbReference type="EMBL" id="KAJ4840709.1"/>
    </source>
</evidence>
<dbReference type="InterPro" id="IPR017761">
    <property type="entry name" value="Laccase"/>
</dbReference>
<comment type="function">
    <text evidence="13">Lignin degradation and detoxification of lignin-derived products.</text>
</comment>
<reference evidence="18" key="2">
    <citation type="journal article" date="2023" name="Plants (Basel)">
        <title>Annotation of the Turnera subulata (Passifloraceae) Draft Genome Reveals the S-Locus Evolved after the Divergence of Turneroideae from Passifloroideae in a Stepwise Manner.</title>
        <authorList>
            <person name="Henning P.M."/>
            <person name="Roalson E.H."/>
            <person name="Mir W."/>
            <person name="McCubbin A.G."/>
            <person name="Shore J.S."/>
        </authorList>
    </citation>
    <scope>NUCLEOTIDE SEQUENCE</scope>
    <source>
        <strain evidence="18">F60SS</strain>
    </source>
</reference>
<evidence type="ECO:0000259" key="17">
    <source>
        <dbReference type="Pfam" id="PF07732"/>
    </source>
</evidence>
<evidence type="ECO:0000256" key="2">
    <source>
        <dbReference type="ARBA" id="ARBA00004271"/>
    </source>
</evidence>
<gene>
    <name evidence="18" type="ORF">Tsubulata_018898</name>
</gene>
<dbReference type="OrthoDB" id="2121828at2759"/>
<keyword evidence="5 13" id="KW-0052">Apoplast</keyword>
<sequence>MNLTRHGVKQPRNPWSDGPENITQCPIPPGTNFTYQVILSTEEGTLWWHAHSDWSRATVHGAIVIHPALGKTYPYQTPDAEQTIVIGTWFKGDVMEIIDTALATGAEPEQSNAYTINGQPGDLYPCSNDSTFHMKVDTGKTYLLRIVNAEMNQEHFFGIAGHNLTLVAQDAAYLKPVTTGYIMITPGQTMDVLVTANQSPSLYYMASSPFSDGTGVPFDNTTTTAIFEYNGNYTRPTQDNIPLPSLPRYDNEDAAAIFISQLKSLASKDHPIKVPKNITRNLYITIAINTIPCANSNCSGPNGDRLSASMNNISFATPSIDILEAYYRNLTGVYEQDFPEEPTRYFNFTADPAEVSSYTATGTKVIMLNYGDEVEVVFQWTNLIAAENHPMHIHGFSFYLVGSGRYNFNNVTDPQRYNLDDPPEINTVAVPKNGWVAIRFLADNPGVWFSHCHLERHSSFGMDTVFIVRNGATEATSLLPRPSYMPPCSYSP</sequence>
<keyword evidence="8 13" id="KW-0677">Repeat</keyword>
<evidence type="ECO:0000313" key="19">
    <source>
        <dbReference type="Proteomes" id="UP001141552"/>
    </source>
</evidence>
<dbReference type="InterPro" id="IPR045087">
    <property type="entry name" value="Cu-oxidase_fam"/>
</dbReference>
<dbReference type="InterPro" id="IPR002355">
    <property type="entry name" value="Cu_oxidase_Cu_BS"/>
</dbReference>
<comment type="cofactor">
    <cofactor evidence="13">
        <name>Cu cation</name>
        <dbReference type="ChEBI" id="CHEBI:23378"/>
    </cofactor>
    <text evidence="13">Binds 4 Cu cations per monomer.</text>
</comment>
<evidence type="ECO:0000256" key="1">
    <source>
        <dbReference type="ARBA" id="ARBA00000349"/>
    </source>
</evidence>
<evidence type="ECO:0000259" key="15">
    <source>
        <dbReference type="Pfam" id="PF00394"/>
    </source>
</evidence>
<dbReference type="Pfam" id="PF00394">
    <property type="entry name" value="Cu-oxidase"/>
    <property type="match status" value="1"/>
</dbReference>
<evidence type="ECO:0000256" key="14">
    <source>
        <dbReference type="SAM" id="MobiDB-lite"/>
    </source>
</evidence>
<feature type="domain" description="Plastocyanin-like" evidence="17">
    <location>
        <begin position="3"/>
        <end position="67"/>
    </location>
</feature>
<dbReference type="GO" id="GO:0046274">
    <property type="term" value="P:lignin catabolic process"/>
    <property type="evidence" value="ECO:0007669"/>
    <property type="project" value="UniProtKB-KW"/>
</dbReference>
<dbReference type="Proteomes" id="UP001141552">
    <property type="component" value="Unassembled WGS sequence"/>
</dbReference>
<organism evidence="18 19">
    <name type="scientific">Turnera subulata</name>
    <dbReference type="NCBI Taxonomy" id="218843"/>
    <lineage>
        <taxon>Eukaryota</taxon>
        <taxon>Viridiplantae</taxon>
        <taxon>Streptophyta</taxon>
        <taxon>Embryophyta</taxon>
        <taxon>Tracheophyta</taxon>
        <taxon>Spermatophyta</taxon>
        <taxon>Magnoliopsida</taxon>
        <taxon>eudicotyledons</taxon>
        <taxon>Gunneridae</taxon>
        <taxon>Pentapetalae</taxon>
        <taxon>rosids</taxon>
        <taxon>fabids</taxon>
        <taxon>Malpighiales</taxon>
        <taxon>Passifloraceae</taxon>
        <taxon>Turnera</taxon>
    </lineage>
</organism>
<keyword evidence="10 13" id="KW-0186">Copper</keyword>
<dbReference type="Pfam" id="PF07731">
    <property type="entry name" value="Cu-oxidase_2"/>
    <property type="match status" value="1"/>
</dbReference>
<keyword evidence="19" id="KW-1185">Reference proteome</keyword>
<dbReference type="PROSITE" id="PS00080">
    <property type="entry name" value="MULTICOPPER_OXIDASE2"/>
    <property type="match status" value="1"/>
</dbReference>
<evidence type="ECO:0000256" key="13">
    <source>
        <dbReference type="RuleBase" id="RU361119"/>
    </source>
</evidence>
<evidence type="ECO:0000256" key="11">
    <source>
        <dbReference type="ARBA" id="ARBA00023180"/>
    </source>
</evidence>
<evidence type="ECO:0000256" key="9">
    <source>
        <dbReference type="ARBA" id="ARBA00023002"/>
    </source>
</evidence>
<proteinExistence type="inferred from homology"/>
<dbReference type="PANTHER" id="PTHR11709:SF410">
    <property type="entry name" value="LACCASE"/>
    <property type="match status" value="1"/>
</dbReference>
<evidence type="ECO:0000256" key="5">
    <source>
        <dbReference type="ARBA" id="ARBA00022523"/>
    </source>
</evidence>
<feature type="region of interest" description="Disordered" evidence="14">
    <location>
        <begin position="1"/>
        <end position="21"/>
    </location>
</feature>
<dbReference type="GO" id="GO:0005507">
    <property type="term" value="F:copper ion binding"/>
    <property type="evidence" value="ECO:0007669"/>
    <property type="project" value="InterPro"/>
</dbReference>
<comment type="caution">
    <text evidence="18">The sequence shown here is derived from an EMBL/GenBank/DDBJ whole genome shotgun (WGS) entry which is preliminary data.</text>
</comment>
<dbReference type="InterPro" id="IPR011707">
    <property type="entry name" value="Cu-oxidase-like_N"/>
</dbReference>
<dbReference type="EMBL" id="JAKUCV010002982">
    <property type="protein sequence ID" value="KAJ4840709.1"/>
    <property type="molecule type" value="Genomic_DNA"/>
</dbReference>
<keyword evidence="12 13" id="KW-0439">Lignin degradation</keyword>
<dbReference type="NCBIfam" id="TIGR03389">
    <property type="entry name" value="laccase"/>
    <property type="match status" value="1"/>
</dbReference>
<feature type="domain" description="Plastocyanin-like" evidence="15">
    <location>
        <begin position="82"/>
        <end position="232"/>
    </location>
</feature>
<evidence type="ECO:0000256" key="8">
    <source>
        <dbReference type="ARBA" id="ARBA00022737"/>
    </source>
</evidence>